<keyword evidence="5 8" id="KW-0812">Transmembrane</keyword>
<dbReference type="InterPro" id="IPR051789">
    <property type="entry name" value="Bact_Polyamine_Transport"/>
</dbReference>
<feature type="domain" description="ABC transmembrane type-1" evidence="9">
    <location>
        <begin position="59"/>
        <end position="247"/>
    </location>
</feature>
<evidence type="ECO:0000256" key="4">
    <source>
        <dbReference type="ARBA" id="ARBA00022475"/>
    </source>
</evidence>
<evidence type="ECO:0000313" key="10">
    <source>
        <dbReference type="EMBL" id="MCC2175857.1"/>
    </source>
</evidence>
<comment type="caution">
    <text evidence="10">The sequence shown here is derived from an EMBL/GenBank/DDBJ whole genome shotgun (WGS) entry which is preliminary data.</text>
</comment>
<dbReference type="GO" id="GO:0055085">
    <property type="term" value="P:transmembrane transport"/>
    <property type="evidence" value="ECO:0007669"/>
    <property type="project" value="InterPro"/>
</dbReference>
<feature type="transmembrane region" description="Helical" evidence="8">
    <location>
        <begin position="7"/>
        <end position="29"/>
    </location>
</feature>
<dbReference type="RefSeq" id="WP_227600037.1">
    <property type="nucleotide sequence ID" value="NZ_JAJEPX010000002.1"/>
</dbReference>
<sequence>MKKFFKNFYLLLIFLFLYAPIVVLMIFSFNDSKSRRLWNGFTTRWYVELFRDADILHSLYVTLLVAVIAAAIATFLGTIAAIGIHNMGRRAKAAYLTVNNIPMSSSDTIMGVTFMLLFAAIGLDKGYLTLILAHVTFCTPYVVLNVMPKLRQLDKNAYEAALDLGATPHQALHKVILPEIMPGIVTGAIMAFTMSIDDFVVSYFTAGTTSQPLSVVIYSMTRHRMTPKINAISTILFLIVLALLIVINVRQSRDEKRREAARRKGAMQP</sequence>
<dbReference type="SUPFAM" id="SSF161098">
    <property type="entry name" value="MetI-like"/>
    <property type="match status" value="1"/>
</dbReference>
<evidence type="ECO:0000256" key="7">
    <source>
        <dbReference type="ARBA" id="ARBA00023136"/>
    </source>
</evidence>
<dbReference type="AlphaFoldDB" id="A0AAW4VSG7"/>
<dbReference type="InterPro" id="IPR035906">
    <property type="entry name" value="MetI-like_sf"/>
</dbReference>
<keyword evidence="3 8" id="KW-0813">Transport</keyword>
<dbReference type="Gene3D" id="1.10.3720.10">
    <property type="entry name" value="MetI-like"/>
    <property type="match status" value="1"/>
</dbReference>
<evidence type="ECO:0000256" key="8">
    <source>
        <dbReference type="RuleBase" id="RU363032"/>
    </source>
</evidence>
<dbReference type="GO" id="GO:0005886">
    <property type="term" value="C:plasma membrane"/>
    <property type="evidence" value="ECO:0007669"/>
    <property type="project" value="UniProtKB-SubCell"/>
</dbReference>
<evidence type="ECO:0000256" key="3">
    <source>
        <dbReference type="ARBA" id="ARBA00022448"/>
    </source>
</evidence>
<evidence type="ECO:0000256" key="5">
    <source>
        <dbReference type="ARBA" id="ARBA00022692"/>
    </source>
</evidence>
<evidence type="ECO:0000259" key="9">
    <source>
        <dbReference type="PROSITE" id="PS50928"/>
    </source>
</evidence>
<dbReference type="PANTHER" id="PTHR43848:SF2">
    <property type="entry name" value="PUTRESCINE TRANSPORT SYSTEM PERMEASE PROTEIN POTI"/>
    <property type="match status" value="1"/>
</dbReference>
<comment type="subcellular location">
    <subcellularLocation>
        <location evidence="1 8">Cell membrane</location>
        <topology evidence="1 8">Multi-pass membrane protein</topology>
    </subcellularLocation>
</comment>
<dbReference type="InterPro" id="IPR000515">
    <property type="entry name" value="MetI-like"/>
</dbReference>
<feature type="transmembrane region" description="Helical" evidence="8">
    <location>
        <begin position="59"/>
        <end position="84"/>
    </location>
</feature>
<comment type="similarity">
    <text evidence="2">Belongs to the binding-protein-dependent transport system permease family. CysTW subfamily.</text>
</comment>
<dbReference type="Proteomes" id="UP001298753">
    <property type="component" value="Unassembled WGS sequence"/>
</dbReference>
<evidence type="ECO:0000256" key="1">
    <source>
        <dbReference type="ARBA" id="ARBA00004651"/>
    </source>
</evidence>
<dbReference type="Pfam" id="PF00528">
    <property type="entry name" value="BPD_transp_1"/>
    <property type="match status" value="1"/>
</dbReference>
<feature type="transmembrane region" description="Helical" evidence="8">
    <location>
        <begin position="96"/>
        <end position="121"/>
    </location>
</feature>
<organism evidence="10 11">
    <name type="scientific">Agathobaculum butyriciproducens</name>
    <dbReference type="NCBI Taxonomy" id="1628085"/>
    <lineage>
        <taxon>Bacteria</taxon>
        <taxon>Bacillati</taxon>
        <taxon>Bacillota</taxon>
        <taxon>Clostridia</taxon>
        <taxon>Eubacteriales</taxon>
        <taxon>Butyricicoccaceae</taxon>
        <taxon>Agathobaculum</taxon>
    </lineage>
</organism>
<dbReference type="PANTHER" id="PTHR43848">
    <property type="entry name" value="PUTRESCINE TRANSPORT SYSTEM PERMEASE PROTEIN POTI"/>
    <property type="match status" value="1"/>
</dbReference>
<keyword evidence="6 8" id="KW-1133">Transmembrane helix</keyword>
<gene>
    <name evidence="10" type="ORF">LKD22_01715</name>
</gene>
<protein>
    <submittedName>
        <fullName evidence="10">ABC transporter permease</fullName>
    </submittedName>
</protein>
<keyword evidence="11" id="KW-1185">Reference proteome</keyword>
<feature type="transmembrane region" description="Helical" evidence="8">
    <location>
        <begin position="127"/>
        <end position="147"/>
    </location>
</feature>
<reference evidence="10 11" key="1">
    <citation type="submission" date="2021-10" db="EMBL/GenBank/DDBJ databases">
        <title>Anaerobic single-cell dispensing facilitates the cultivation of human gut bacteria.</title>
        <authorList>
            <person name="Afrizal A."/>
        </authorList>
    </citation>
    <scope>NUCLEOTIDE SEQUENCE [LARGE SCALE GENOMIC DNA]</scope>
    <source>
        <strain evidence="10 11">CLA-AA-H270</strain>
    </source>
</reference>
<evidence type="ECO:0000313" key="11">
    <source>
        <dbReference type="Proteomes" id="UP001298753"/>
    </source>
</evidence>
<name>A0AAW4VSG7_9FIRM</name>
<dbReference type="EMBL" id="JAJEPX010000002">
    <property type="protein sequence ID" value="MCC2175857.1"/>
    <property type="molecule type" value="Genomic_DNA"/>
</dbReference>
<dbReference type="GeneID" id="98660718"/>
<dbReference type="CDD" id="cd06261">
    <property type="entry name" value="TM_PBP2"/>
    <property type="match status" value="1"/>
</dbReference>
<evidence type="ECO:0000256" key="6">
    <source>
        <dbReference type="ARBA" id="ARBA00022989"/>
    </source>
</evidence>
<feature type="transmembrane region" description="Helical" evidence="8">
    <location>
        <begin position="229"/>
        <end position="249"/>
    </location>
</feature>
<keyword evidence="7 8" id="KW-0472">Membrane</keyword>
<accession>A0AAW4VSG7</accession>
<keyword evidence="4" id="KW-1003">Cell membrane</keyword>
<evidence type="ECO:0000256" key="2">
    <source>
        <dbReference type="ARBA" id="ARBA00007069"/>
    </source>
</evidence>
<dbReference type="PROSITE" id="PS50928">
    <property type="entry name" value="ABC_TM1"/>
    <property type="match status" value="1"/>
</dbReference>
<proteinExistence type="inferred from homology"/>